<evidence type="ECO:0000256" key="1">
    <source>
        <dbReference type="ARBA" id="ARBA00008791"/>
    </source>
</evidence>
<dbReference type="SUPFAM" id="SSF52402">
    <property type="entry name" value="Adenine nucleotide alpha hydrolases-like"/>
    <property type="match status" value="2"/>
</dbReference>
<dbReference type="Proteomes" id="UP000570517">
    <property type="component" value="Unassembled WGS sequence"/>
</dbReference>
<name>A0A850PJQ3_9MYCO</name>
<keyword evidence="4" id="KW-1185">Reference proteome</keyword>
<comment type="caution">
    <text evidence="3">The sequence shown here is derived from an EMBL/GenBank/DDBJ whole genome shotgun (WGS) entry which is preliminary data.</text>
</comment>
<reference evidence="3 4" key="1">
    <citation type="submission" date="2020-05" db="EMBL/GenBank/DDBJ databases">
        <title>Draft genome sequence of Mycobacterium hippocampi DL, isolated from European seabass, Dicentrarchus labrax, reared in fish farms.</title>
        <authorList>
            <person name="Stathopoulou P."/>
            <person name="Asimakis E."/>
            <person name="Tzokas K."/>
            <person name="Batargias C."/>
            <person name="Tsiamis G."/>
        </authorList>
    </citation>
    <scope>NUCLEOTIDE SEQUENCE [LARGE SCALE GENOMIC DNA]</scope>
    <source>
        <strain evidence="3 4">DL</strain>
    </source>
</reference>
<gene>
    <name evidence="3" type="ORF">HLY00_5399</name>
</gene>
<dbReference type="PANTHER" id="PTHR31964">
    <property type="entry name" value="ADENINE NUCLEOTIDE ALPHA HYDROLASES-LIKE SUPERFAMILY PROTEIN"/>
    <property type="match status" value="1"/>
</dbReference>
<dbReference type="AlphaFoldDB" id="A0A850PJQ3"/>
<dbReference type="InterPro" id="IPR006015">
    <property type="entry name" value="Universal_stress_UspA"/>
</dbReference>
<evidence type="ECO:0000259" key="2">
    <source>
        <dbReference type="Pfam" id="PF00582"/>
    </source>
</evidence>
<dbReference type="PANTHER" id="PTHR31964:SF113">
    <property type="entry name" value="USPA DOMAIN-CONTAINING PROTEIN"/>
    <property type="match status" value="1"/>
</dbReference>
<accession>A0A850PJQ3</accession>
<comment type="similarity">
    <text evidence="1">Belongs to the universal stress protein A family.</text>
</comment>
<evidence type="ECO:0000313" key="3">
    <source>
        <dbReference type="EMBL" id="NVN50462.1"/>
    </source>
</evidence>
<feature type="domain" description="UspA" evidence="2">
    <location>
        <begin position="9"/>
        <end position="145"/>
    </location>
</feature>
<dbReference type="Pfam" id="PF00582">
    <property type="entry name" value="Usp"/>
    <property type="match status" value="2"/>
</dbReference>
<dbReference type="InterPro" id="IPR006016">
    <property type="entry name" value="UspA"/>
</dbReference>
<dbReference type="EMBL" id="JABFYL010000024">
    <property type="protein sequence ID" value="NVN50462.1"/>
    <property type="molecule type" value="Genomic_DNA"/>
</dbReference>
<proteinExistence type="inferred from homology"/>
<feature type="domain" description="UspA" evidence="2">
    <location>
        <begin position="158"/>
        <end position="289"/>
    </location>
</feature>
<evidence type="ECO:0000313" key="4">
    <source>
        <dbReference type="Proteomes" id="UP000570517"/>
    </source>
</evidence>
<organism evidence="3 4">
    <name type="scientific">Mycolicibacterium hippocampi</name>
    <dbReference type="NCBI Taxonomy" id="659824"/>
    <lineage>
        <taxon>Bacteria</taxon>
        <taxon>Bacillati</taxon>
        <taxon>Actinomycetota</taxon>
        <taxon>Actinomycetes</taxon>
        <taxon>Mycobacteriales</taxon>
        <taxon>Mycobacteriaceae</taxon>
        <taxon>Mycolicibacterium</taxon>
    </lineage>
</organism>
<dbReference type="RefSeq" id="WP_178358810.1">
    <property type="nucleotide sequence ID" value="NZ_JABFYL010000024.1"/>
</dbReference>
<protein>
    <submittedName>
        <fullName evidence="3">Universal stress protein family</fullName>
    </submittedName>
</protein>
<dbReference type="PRINTS" id="PR01438">
    <property type="entry name" value="UNVRSLSTRESS"/>
</dbReference>
<sequence>MTDATATDIVVGVDDSPQSHPALRWAAAEAALRDSPLVIVYAAAPGAGTWSAVPAPAGLLNWQQQTGLRILRDAEQIATDIVAGRVRVSTEFVVEAPTPTLVERSRRAQLVVVGSRGRGAVARAVLGSVATGLVHRAHCPVAVVHDENTTEPAPDAPVVVGADGSAAAEPAIEIAFGEAARRGVELVAVRAWWSPGAFELPGIDWDEVRPDVERELAGQLAGWQQRYPEVPVRAVVVLDQPARRLIEHSESAQLLVVGSHGYGAVASVLLGSVSSAVIQAARVPVIVARH</sequence>
<dbReference type="Gene3D" id="3.40.50.620">
    <property type="entry name" value="HUPs"/>
    <property type="match status" value="2"/>
</dbReference>
<dbReference type="InterPro" id="IPR014729">
    <property type="entry name" value="Rossmann-like_a/b/a_fold"/>
</dbReference>